<dbReference type="PANTHER" id="PTHR24350">
    <property type="entry name" value="SERINE/THREONINE-PROTEIN KINASE IAL-RELATED"/>
    <property type="match status" value="1"/>
</dbReference>
<keyword evidence="5 7" id="KW-0067">ATP-binding</keyword>
<dbReference type="GO" id="GO:0004674">
    <property type="term" value="F:protein serine/threonine kinase activity"/>
    <property type="evidence" value="ECO:0007669"/>
    <property type="project" value="UniProtKB-KW"/>
</dbReference>
<evidence type="ECO:0000313" key="15">
    <source>
        <dbReference type="Proteomes" id="UP000332933"/>
    </source>
</evidence>
<gene>
    <name evidence="14" type="primary">Aste57867_16817</name>
    <name evidence="13" type="ORF">As57867_016759</name>
    <name evidence="14" type="ORF">ASTE57867_16817</name>
</gene>
<comment type="similarity">
    <text evidence="10">Belongs to the protein kinase superfamily. Ser/Thr protein kinase family. Aurora subfamily.</text>
</comment>
<dbReference type="InterPro" id="IPR008271">
    <property type="entry name" value="Ser/Thr_kinase_AS"/>
</dbReference>
<keyword evidence="15" id="KW-1185">Reference proteome</keyword>
<dbReference type="Gene3D" id="1.10.510.10">
    <property type="entry name" value="Transferase(Phosphotransferase) domain 1"/>
    <property type="match status" value="1"/>
</dbReference>
<dbReference type="SUPFAM" id="SSF56112">
    <property type="entry name" value="Protein kinase-like (PK-like)"/>
    <property type="match status" value="1"/>
</dbReference>
<keyword evidence="4 10" id="KW-0418">Kinase</keyword>
<feature type="compositionally biased region" description="Low complexity" evidence="11">
    <location>
        <begin position="96"/>
        <end position="115"/>
    </location>
</feature>
<protein>
    <recommendedName>
        <fullName evidence="10">Aurora kinase</fullName>
        <ecNumber evidence="10">2.7.11.1</ecNumber>
    </recommendedName>
</protein>
<dbReference type="CDD" id="cd14007">
    <property type="entry name" value="STKc_Aurora"/>
    <property type="match status" value="1"/>
</dbReference>
<dbReference type="Proteomes" id="UP000332933">
    <property type="component" value="Unassembled WGS sequence"/>
</dbReference>
<evidence type="ECO:0000256" key="11">
    <source>
        <dbReference type="SAM" id="MobiDB-lite"/>
    </source>
</evidence>
<feature type="domain" description="Protein kinase" evidence="12">
    <location>
        <begin position="302"/>
        <end position="565"/>
    </location>
</feature>
<feature type="cross-link" description="Glycyl lysine isopeptide (Lys-Gly) (interchain with G-Cter in SUMO2)" evidence="8">
    <location>
        <position position="429"/>
    </location>
</feature>
<evidence type="ECO:0000256" key="1">
    <source>
        <dbReference type="ARBA" id="ARBA00022527"/>
    </source>
</evidence>
<dbReference type="OrthoDB" id="73223at2759"/>
<evidence type="ECO:0000256" key="10">
    <source>
        <dbReference type="RuleBase" id="RU367134"/>
    </source>
</evidence>
<evidence type="ECO:0000256" key="5">
    <source>
        <dbReference type="ARBA" id="ARBA00022840"/>
    </source>
</evidence>
<evidence type="ECO:0000256" key="7">
    <source>
        <dbReference type="PIRSR" id="PIRSR630616-2"/>
    </source>
</evidence>
<dbReference type="PROSITE" id="PS50011">
    <property type="entry name" value="PROTEIN_KINASE_DOM"/>
    <property type="match status" value="1"/>
</dbReference>
<keyword evidence="3 7" id="KW-0547">Nucleotide-binding</keyword>
<feature type="compositionally biased region" description="Low complexity" evidence="11">
    <location>
        <begin position="136"/>
        <end position="156"/>
    </location>
</feature>
<dbReference type="FunFam" id="3.30.200.20:FF:000042">
    <property type="entry name" value="Aurora kinase A"/>
    <property type="match status" value="1"/>
</dbReference>
<dbReference type="InterPro" id="IPR011009">
    <property type="entry name" value="Kinase-like_dom_sf"/>
</dbReference>
<dbReference type="Pfam" id="PF00069">
    <property type="entry name" value="Pkinase"/>
    <property type="match status" value="1"/>
</dbReference>
<dbReference type="InterPro" id="IPR030616">
    <property type="entry name" value="Aur-like"/>
</dbReference>
<evidence type="ECO:0000256" key="9">
    <source>
        <dbReference type="PROSITE-ProRule" id="PRU10141"/>
    </source>
</evidence>
<feature type="binding site" evidence="7">
    <location>
        <position position="445"/>
    </location>
    <ligand>
        <name>ATP</name>
        <dbReference type="ChEBI" id="CHEBI:30616"/>
    </ligand>
</feature>
<accession>A0A485L6N1</accession>
<feature type="binding site" evidence="7">
    <location>
        <begin position="380"/>
        <end position="382"/>
    </location>
    <ligand>
        <name>ATP</name>
        <dbReference type="ChEBI" id="CHEBI:30616"/>
    </ligand>
</feature>
<reference evidence="14 15" key="1">
    <citation type="submission" date="2019-03" db="EMBL/GenBank/DDBJ databases">
        <authorList>
            <person name="Gaulin E."/>
            <person name="Dumas B."/>
        </authorList>
    </citation>
    <scope>NUCLEOTIDE SEQUENCE [LARGE SCALE GENOMIC DNA]</scope>
    <source>
        <strain evidence="14">CBS 568.67</strain>
    </source>
</reference>
<name>A0A485L6N1_9STRA</name>
<keyword evidence="2 10" id="KW-0808">Transferase</keyword>
<dbReference type="EC" id="2.7.11.1" evidence="10"/>
<dbReference type="EMBL" id="CAADRA010006010">
    <property type="protein sequence ID" value="VFT93582.1"/>
    <property type="molecule type" value="Genomic_DNA"/>
</dbReference>
<feature type="binding site" evidence="7 9">
    <location>
        <position position="332"/>
    </location>
    <ligand>
        <name>ATP</name>
        <dbReference type="ChEBI" id="CHEBI:30616"/>
    </ligand>
</feature>
<dbReference type="InterPro" id="IPR017441">
    <property type="entry name" value="Protein_kinase_ATP_BS"/>
</dbReference>
<organism evidence="14 15">
    <name type="scientific">Aphanomyces stellatus</name>
    <dbReference type="NCBI Taxonomy" id="120398"/>
    <lineage>
        <taxon>Eukaryota</taxon>
        <taxon>Sar</taxon>
        <taxon>Stramenopiles</taxon>
        <taxon>Oomycota</taxon>
        <taxon>Saprolegniomycetes</taxon>
        <taxon>Saprolegniales</taxon>
        <taxon>Verrucalvaceae</taxon>
        <taxon>Aphanomyces</taxon>
    </lineage>
</organism>
<comment type="catalytic activity">
    <reaction evidence="10">
        <text>L-threonyl-[protein] + ATP = O-phospho-L-threonyl-[protein] + ADP + H(+)</text>
        <dbReference type="Rhea" id="RHEA:46608"/>
        <dbReference type="Rhea" id="RHEA-COMP:11060"/>
        <dbReference type="Rhea" id="RHEA-COMP:11605"/>
        <dbReference type="ChEBI" id="CHEBI:15378"/>
        <dbReference type="ChEBI" id="CHEBI:30013"/>
        <dbReference type="ChEBI" id="CHEBI:30616"/>
        <dbReference type="ChEBI" id="CHEBI:61977"/>
        <dbReference type="ChEBI" id="CHEBI:456216"/>
        <dbReference type="EC" id="2.7.11.1"/>
    </reaction>
</comment>
<evidence type="ECO:0000256" key="6">
    <source>
        <dbReference type="PIRSR" id="PIRSR630616-1"/>
    </source>
</evidence>
<evidence type="ECO:0000256" key="4">
    <source>
        <dbReference type="ARBA" id="ARBA00022777"/>
    </source>
</evidence>
<dbReference type="EMBL" id="VJMH01005989">
    <property type="protein sequence ID" value="KAF0692050.1"/>
    <property type="molecule type" value="Genomic_DNA"/>
</dbReference>
<feature type="binding site" evidence="7">
    <location>
        <begin position="431"/>
        <end position="432"/>
    </location>
    <ligand>
        <name>ATP</name>
        <dbReference type="ChEBI" id="CHEBI:30616"/>
    </ligand>
</feature>
<sequence length="569" mass="63576">MDMQAKLEAWKEKKRKREEEEAAKKSQPSTFKRTAAPATSKLRAPGVQARVAGTTKSVTAVKPSPTMIGSRTKIPTRAVAAARTRADGRQTNFRPTRTTASYTSAAAGSTSTDTAMVPTHGTRSNDSPQSKRDSLDSASTSSPLSSHESSEAGESSNVPTFSGDRIGGPLRILQKKSLSNEALLDMSHDSPPRLPRRVSLGDPPSSAAKEPKEDRRASYEMTPTKRRSSLSSGPLRVLANRPESDSDDDDKLPAMPEERRTSTLSTLRTRTSTSRLSTSRSFRNSLEPVDKTSHKLTRDDFKNTDKKLGFGKFGYVYLAKQKTMSEKEIALKVLTKSNMDEVGIRSLKMEVEIQSRLKHPHILRLYRYFHEDTLAYLVLEYAPHGTLQKQLEDQPGGYFPEERASAFIHQVVTALQYLHARHVIHRDIKPENLLLGLHDEVKVADFGLAIHVPPPNTRRRHFCGTPEYMSPEIILEQDYSCEVDIWSLGIVAYELLVGRTPFRGEDVFKNIQMWFEQKMQAPELLVPGLAECSHISENAKAFVQGLLSPAPSRWSLEEALQHDWLAAFR</sequence>
<comment type="catalytic activity">
    <reaction evidence="10">
        <text>L-seryl-[protein] + ATP = O-phospho-L-seryl-[protein] + ADP + H(+)</text>
        <dbReference type="Rhea" id="RHEA:17989"/>
        <dbReference type="Rhea" id="RHEA-COMP:9863"/>
        <dbReference type="Rhea" id="RHEA-COMP:11604"/>
        <dbReference type="ChEBI" id="CHEBI:15378"/>
        <dbReference type="ChEBI" id="CHEBI:29999"/>
        <dbReference type="ChEBI" id="CHEBI:30616"/>
        <dbReference type="ChEBI" id="CHEBI:83421"/>
        <dbReference type="ChEBI" id="CHEBI:456216"/>
        <dbReference type="EC" id="2.7.11.1"/>
    </reaction>
</comment>
<evidence type="ECO:0000256" key="2">
    <source>
        <dbReference type="ARBA" id="ARBA00022679"/>
    </source>
</evidence>
<evidence type="ECO:0000259" key="12">
    <source>
        <dbReference type="PROSITE" id="PS50011"/>
    </source>
</evidence>
<proteinExistence type="inferred from homology"/>
<keyword evidence="1 10" id="KW-0723">Serine/threonine-protein kinase</keyword>
<feature type="binding site" evidence="7">
    <location>
        <position position="312"/>
    </location>
    <ligand>
        <name>ATP</name>
        <dbReference type="ChEBI" id="CHEBI:30616"/>
    </ligand>
</feature>
<dbReference type="FunFam" id="1.10.510.10:FF:000571">
    <property type="entry name" value="Maternal embryonic leucine zipper kinase"/>
    <property type="match status" value="1"/>
</dbReference>
<evidence type="ECO:0000313" key="14">
    <source>
        <dbReference type="EMBL" id="VFT93582.1"/>
    </source>
</evidence>
<evidence type="ECO:0000313" key="13">
    <source>
        <dbReference type="EMBL" id="KAF0692050.1"/>
    </source>
</evidence>
<reference evidence="13" key="2">
    <citation type="submission" date="2019-06" db="EMBL/GenBank/DDBJ databases">
        <title>Genomics analysis of Aphanomyces spp. identifies a new class of oomycete effector associated with host adaptation.</title>
        <authorList>
            <person name="Gaulin E."/>
        </authorList>
    </citation>
    <scope>NUCLEOTIDE SEQUENCE</scope>
    <source>
        <strain evidence="13">CBS 578.67</strain>
    </source>
</reference>
<evidence type="ECO:0000256" key="8">
    <source>
        <dbReference type="PIRSR" id="PIRSR630616-3"/>
    </source>
</evidence>
<dbReference type="PROSITE" id="PS00108">
    <property type="entry name" value="PROTEIN_KINASE_ST"/>
    <property type="match status" value="1"/>
</dbReference>
<dbReference type="InterPro" id="IPR000719">
    <property type="entry name" value="Prot_kinase_dom"/>
</dbReference>
<feature type="region of interest" description="Disordered" evidence="11">
    <location>
        <begin position="185"/>
        <end position="283"/>
    </location>
</feature>
<feature type="region of interest" description="Disordered" evidence="11">
    <location>
        <begin position="1"/>
        <end position="169"/>
    </location>
</feature>
<dbReference type="AlphaFoldDB" id="A0A485L6N1"/>
<feature type="compositionally biased region" description="Basic and acidic residues" evidence="11">
    <location>
        <begin position="209"/>
        <end position="218"/>
    </location>
</feature>
<dbReference type="GO" id="GO:0005524">
    <property type="term" value="F:ATP binding"/>
    <property type="evidence" value="ECO:0007669"/>
    <property type="project" value="UniProtKB-UniRule"/>
</dbReference>
<evidence type="ECO:0000256" key="3">
    <source>
        <dbReference type="ARBA" id="ARBA00022741"/>
    </source>
</evidence>
<dbReference type="PROSITE" id="PS00107">
    <property type="entry name" value="PROTEIN_KINASE_ATP"/>
    <property type="match status" value="1"/>
</dbReference>
<feature type="active site" description="Proton acceptor" evidence="6">
    <location>
        <position position="427"/>
    </location>
</feature>
<dbReference type="SMART" id="SM00220">
    <property type="entry name" value="S_TKc"/>
    <property type="match status" value="1"/>
</dbReference>
<feature type="compositionally biased region" description="Low complexity" evidence="11">
    <location>
        <begin position="262"/>
        <end position="281"/>
    </location>
</feature>